<dbReference type="EMBL" id="JACCBH010000001">
    <property type="protein sequence ID" value="NYD53049.1"/>
    <property type="molecule type" value="Genomic_DNA"/>
</dbReference>
<organism evidence="1 2">
    <name type="scientific">Microbacterium pseudoresistens</name>
    <dbReference type="NCBI Taxonomy" id="640634"/>
    <lineage>
        <taxon>Bacteria</taxon>
        <taxon>Bacillati</taxon>
        <taxon>Actinomycetota</taxon>
        <taxon>Actinomycetes</taxon>
        <taxon>Micrococcales</taxon>
        <taxon>Microbacteriaceae</taxon>
        <taxon>Microbacterium</taxon>
    </lineage>
</organism>
<gene>
    <name evidence="1" type="ORF">BKA02_000104</name>
</gene>
<dbReference type="Proteomes" id="UP000552045">
    <property type="component" value="Unassembled WGS sequence"/>
</dbReference>
<keyword evidence="2" id="KW-1185">Reference proteome</keyword>
<reference evidence="1 2" key="1">
    <citation type="submission" date="2020-07" db="EMBL/GenBank/DDBJ databases">
        <title>Sequencing the genomes of 1000 actinobacteria strains.</title>
        <authorList>
            <person name="Klenk H.-P."/>
        </authorList>
    </citation>
    <scope>NUCLEOTIDE SEQUENCE [LARGE SCALE GENOMIC DNA]</scope>
    <source>
        <strain evidence="1 2">DSM 22185</strain>
    </source>
</reference>
<evidence type="ECO:0000313" key="1">
    <source>
        <dbReference type="EMBL" id="NYD53049.1"/>
    </source>
</evidence>
<dbReference type="AlphaFoldDB" id="A0A7Y9JMY1"/>
<proteinExistence type="predicted"/>
<name>A0A7Y9JMY1_9MICO</name>
<sequence length="39" mass="3810">MSASSTQPVVPAQNLIPLAETSEASCCGVDGCCSAPAVD</sequence>
<accession>A0A7Y9JMY1</accession>
<evidence type="ECO:0000313" key="2">
    <source>
        <dbReference type="Proteomes" id="UP000552045"/>
    </source>
</evidence>
<protein>
    <submittedName>
        <fullName evidence="1">Uncharacterized protein</fullName>
    </submittedName>
</protein>
<comment type="caution">
    <text evidence="1">The sequence shown here is derived from an EMBL/GenBank/DDBJ whole genome shotgun (WGS) entry which is preliminary data.</text>
</comment>